<keyword evidence="2" id="KW-1185">Reference proteome</keyword>
<evidence type="ECO:0000313" key="1">
    <source>
        <dbReference type="EMBL" id="OAD53563.1"/>
    </source>
</evidence>
<dbReference type="AlphaFoldDB" id="A0A310SE05"/>
<dbReference type="EMBL" id="KQ766819">
    <property type="protein sequence ID" value="OAD53563.1"/>
    <property type="molecule type" value="Genomic_DNA"/>
</dbReference>
<sequence>MSDYKAHTPVVCAMVPRTTRAADPRIDTRCPISLQTAPKTMHDEIDSGLNECRRRTVRMTYEARSFRVHVSTSRWLVGI</sequence>
<reference evidence="1 2" key="1">
    <citation type="submission" date="2015-07" db="EMBL/GenBank/DDBJ databases">
        <title>The genome of Eufriesea mexicana.</title>
        <authorList>
            <person name="Pan H."/>
            <person name="Kapheim K."/>
        </authorList>
    </citation>
    <scope>NUCLEOTIDE SEQUENCE [LARGE SCALE GENOMIC DNA]</scope>
    <source>
        <strain evidence="1">0111107269</strain>
        <tissue evidence="1">Whole body</tissue>
    </source>
</reference>
<name>A0A310SE05_9HYME</name>
<evidence type="ECO:0000313" key="2">
    <source>
        <dbReference type="Proteomes" id="UP000250275"/>
    </source>
</evidence>
<proteinExistence type="predicted"/>
<organism evidence="1 2">
    <name type="scientific">Eufriesea mexicana</name>
    <dbReference type="NCBI Taxonomy" id="516756"/>
    <lineage>
        <taxon>Eukaryota</taxon>
        <taxon>Metazoa</taxon>
        <taxon>Ecdysozoa</taxon>
        <taxon>Arthropoda</taxon>
        <taxon>Hexapoda</taxon>
        <taxon>Insecta</taxon>
        <taxon>Pterygota</taxon>
        <taxon>Neoptera</taxon>
        <taxon>Endopterygota</taxon>
        <taxon>Hymenoptera</taxon>
        <taxon>Apocrita</taxon>
        <taxon>Aculeata</taxon>
        <taxon>Apoidea</taxon>
        <taxon>Anthophila</taxon>
        <taxon>Apidae</taxon>
        <taxon>Eufriesea</taxon>
    </lineage>
</organism>
<gene>
    <name evidence="1" type="ORF">WN48_09744</name>
</gene>
<dbReference type="Proteomes" id="UP000250275">
    <property type="component" value="Unassembled WGS sequence"/>
</dbReference>
<accession>A0A310SE05</accession>
<protein>
    <submittedName>
        <fullName evidence="1">Uncharacterized protein</fullName>
    </submittedName>
</protein>